<dbReference type="GO" id="GO:0043952">
    <property type="term" value="P:protein transport by the Sec complex"/>
    <property type="evidence" value="ECO:0007669"/>
    <property type="project" value="UniProtKB-UniRule"/>
</dbReference>
<evidence type="ECO:0000256" key="8">
    <source>
        <dbReference type="ARBA" id="ARBA00023136"/>
    </source>
</evidence>
<evidence type="ECO:0000313" key="15">
    <source>
        <dbReference type="Proteomes" id="UP000051861"/>
    </source>
</evidence>
<organism evidence="14 15">
    <name type="scientific">candidate division WOR-1 bacterium DG_54_3</name>
    <dbReference type="NCBI Taxonomy" id="1703775"/>
    <lineage>
        <taxon>Bacteria</taxon>
        <taxon>Bacillati</taxon>
        <taxon>Saganbacteria</taxon>
    </lineage>
</organism>
<gene>
    <name evidence="10" type="primary">secY</name>
    <name evidence="14" type="ORF">AMJ44_01935</name>
</gene>
<keyword evidence="8 10" id="KW-0472">Membrane</keyword>
<dbReference type="PATRIC" id="fig|1703775.3.peg.2772"/>
<evidence type="ECO:0000256" key="11">
    <source>
        <dbReference type="RuleBase" id="RU000537"/>
    </source>
</evidence>
<evidence type="ECO:0000256" key="13">
    <source>
        <dbReference type="RuleBase" id="RU004349"/>
    </source>
</evidence>
<dbReference type="NCBIfam" id="TIGR00967">
    <property type="entry name" value="3a0501s007"/>
    <property type="match status" value="1"/>
</dbReference>
<dbReference type="GO" id="GO:0065002">
    <property type="term" value="P:intracellular protein transmembrane transport"/>
    <property type="evidence" value="ECO:0007669"/>
    <property type="project" value="UniProtKB-UniRule"/>
</dbReference>
<name>A0A0S7Y5H6_UNCSA</name>
<feature type="transmembrane region" description="Helical" evidence="10">
    <location>
        <begin position="262"/>
        <end position="282"/>
    </location>
</feature>
<accession>A0A0S7Y5H6</accession>
<evidence type="ECO:0000256" key="5">
    <source>
        <dbReference type="ARBA" id="ARBA00022927"/>
    </source>
</evidence>
<feature type="transmembrane region" description="Helical" evidence="10">
    <location>
        <begin position="143"/>
        <end position="163"/>
    </location>
</feature>
<feature type="transmembrane region" description="Helical" evidence="10">
    <location>
        <begin position="18"/>
        <end position="39"/>
    </location>
</feature>
<evidence type="ECO:0000256" key="10">
    <source>
        <dbReference type="HAMAP-Rule" id="MF_01465"/>
    </source>
</evidence>
<dbReference type="HAMAP" id="MF_01465">
    <property type="entry name" value="SecY"/>
    <property type="match status" value="1"/>
</dbReference>
<evidence type="ECO:0000256" key="9">
    <source>
        <dbReference type="ARBA" id="ARBA00039733"/>
    </source>
</evidence>
<keyword evidence="6 10" id="KW-1133">Transmembrane helix</keyword>
<dbReference type="InterPro" id="IPR023201">
    <property type="entry name" value="SecY_dom_sf"/>
</dbReference>
<feature type="transmembrane region" description="Helical" evidence="10">
    <location>
        <begin position="302"/>
        <end position="324"/>
    </location>
</feature>
<dbReference type="FunFam" id="1.10.3370.10:FF:000001">
    <property type="entry name" value="Preprotein translocase subunit SecY"/>
    <property type="match status" value="1"/>
</dbReference>
<dbReference type="SUPFAM" id="SSF103491">
    <property type="entry name" value="Preprotein translocase SecY subunit"/>
    <property type="match status" value="1"/>
</dbReference>
<evidence type="ECO:0000256" key="7">
    <source>
        <dbReference type="ARBA" id="ARBA00023010"/>
    </source>
</evidence>
<evidence type="ECO:0000256" key="12">
    <source>
        <dbReference type="RuleBase" id="RU003484"/>
    </source>
</evidence>
<dbReference type="PANTHER" id="PTHR10906">
    <property type="entry name" value="SECY/SEC61-ALPHA FAMILY MEMBER"/>
    <property type="match status" value="1"/>
</dbReference>
<comment type="similarity">
    <text evidence="2 10 13">Belongs to the SecY/SEC61-alpha family.</text>
</comment>
<keyword evidence="4 10" id="KW-0812">Transmembrane</keyword>
<comment type="subunit">
    <text evidence="10">Component of the Sec protein translocase complex. Heterotrimer consisting of SecY, SecE and SecG subunits. The heterotrimers can form oligomers, although 1 heterotrimer is thought to be able to translocate proteins. Interacts with the ribosome. Interacts with SecDF, and other proteins may be involved. Interacts with SecA.</text>
</comment>
<dbReference type="InterPro" id="IPR002208">
    <property type="entry name" value="SecY/SEC61-alpha"/>
</dbReference>
<dbReference type="PROSITE" id="PS00756">
    <property type="entry name" value="SECY_2"/>
    <property type="match status" value="1"/>
</dbReference>
<sequence>MLNVISGILNIADLRKKFLYTLGMIVLFRLGAYIPVAGIDPAKLQNLFGRGNIIGFLDLFTGGALMRFSIFALGIVPFINASIIMQLLTVVIPQLEELSKEGEAGRKQIQRYTRYLTVALASFQAFGMSFWMRGAMLEGYNFMFFLAGTVISLTAGSTLVMWFSELITEHGIGNGASLLIFVGIVARIPSYIAQTVTLVRGGASLIAVGILVAAFLLMIVGIVIIQEGQRRIQVQYAKRIIGRKMYGGQSTYIPLRINQGGVIPIIFASSVLLFPATIAQFIPNPTVQKIVGWVAPSGGLYMVLFFALIFFFTYFYTAITFNPVELAENIKKYGGFITGIRPGRPTAQYLEYIITRLTLVGALFLATVAIVPTVVEGVTHITSFQGLGGTALLIMVGVAMDLVRQIETHLITRQYEGLLA</sequence>
<feature type="transmembrane region" description="Helical" evidence="10">
    <location>
        <begin position="112"/>
        <end position="131"/>
    </location>
</feature>
<comment type="subcellular location">
    <subcellularLocation>
        <location evidence="10">Cell membrane</location>
        <topology evidence="10">Multi-pass membrane protein</topology>
    </subcellularLocation>
    <subcellularLocation>
        <location evidence="1 12">Membrane</location>
        <topology evidence="1 12">Multi-pass membrane protein</topology>
    </subcellularLocation>
</comment>
<feature type="transmembrane region" description="Helical" evidence="10">
    <location>
        <begin position="205"/>
        <end position="225"/>
    </location>
</feature>
<comment type="caution">
    <text evidence="10">Lacks conserved residue(s) required for the propagation of feature annotation.</text>
</comment>
<evidence type="ECO:0000256" key="6">
    <source>
        <dbReference type="ARBA" id="ARBA00022989"/>
    </source>
</evidence>
<comment type="caution">
    <text evidence="14">The sequence shown here is derived from an EMBL/GenBank/DDBJ whole genome shotgun (WGS) entry which is preliminary data.</text>
</comment>
<dbReference type="AlphaFoldDB" id="A0A0S7Y5H6"/>
<evidence type="ECO:0000256" key="4">
    <source>
        <dbReference type="ARBA" id="ARBA00022692"/>
    </source>
</evidence>
<dbReference type="GO" id="GO:0005886">
    <property type="term" value="C:plasma membrane"/>
    <property type="evidence" value="ECO:0007669"/>
    <property type="project" value="UniProtKB-SubCell"/>
</dbReference>
<proteinExistence type="inferred from homology"/>
<dbReference type="PROSITE" id="PS00755">
    <property type="entry name" value="SECY_1"/>
    <property type="match status" value="1"/>
</dbReference>
<keyword evidence="3 10" id="KW-0813">Transport</keyword>
<dbReference type="Proteomes" id="UP000051861">
    <property type="component" value="Unassembled WGS sequence"/>
</dbReference>
<dbReference type="InterPro" id="IPR026593">
    <property type="entry name" value="SecY"/>
</dbReference>
<dbReference type="Gene3D" id="1.10.3370.10">
    <property type="entry name" value="SecY subunit domain"/>
    <property type="match status" value="1"/>
</dbReference>
<dbReference type="PIRSF" id="PIRSF004557">
    <property type="entry name" value="SecY"/>
    <property type="match status" value="1"/>
</dbReference>
<evidence type="ECO:0000313" key="14">
    <source>
        <dbReference type="EMBL" id="KPJ69850.1"/>
    </source>
</evidence>
<keyword evidence="7 10" id="KW-0811">Translocation</keyword>
<reference evidence="14 15" key="1">
    <citation type="journal article" date="2015" name="Microbiome">
        <title>Genomic resolution of linkages in carbon, nitrogen, and sulfur cycling among widespread estuary sediment bacteria.</title>
        <authorList>
            <person name="Baker B.J."/>
            <person name="Lazar C.S."/>
            <person name="Teske A.P."/>
            <person name="Dick G.J."/>
        </authorList>
    </citation>
    <scope>NUCLEOTIDE SEQUENCE [LARGE SCALE GENOMIC DNA]</scope>
    <source>
        <strain evidence="14">DG_54_3</strain>
    </source>
</reference>
<keyword evidence="5 10" id="KW-0653">Protein transport</keyword>
<comment type="function">
    <text evidence="10 11">The central subunit of the protein translocation channel SecYEG. Consists of two halves formed by TMs 1-5 and 6-10. These two domains form a lateral gate at the front which open onto the bilayer between TMs 2 and 7, and are clamped together by SecE at the back. The channel is closed by both a pore ring composed of hydrophobic SecY resides and a short helix (helix 2A) on the extracellular side of the membrane which forms a plug. The plug probably moves laterally to allow the channel to open. The ring and the pore may move independently.</text>
</comment>
<keyword evidence="10" id="KW-1003">Cell membrane</keyword>
<dbReference type="EMBL" id="LIZX01000012">
    <property type="protein sequence ID" value="KPJ69850.1"/>
    <property type="molecule type" value="Genomic_DNA"/>
</dbReference>
<feature type="transmembrane region" description="Helical" evidence="10">
    <location>
        <begin position="175"/>
        <end position="193"/>
    </location>
</feature>
<dbReference type="Pfam" id="PF00344">
    <property type="entry name" value="SecY"/>
    <property type="match status" value="1"/>
</dbReference>
<protein>
    <recommendedName>
        <fullName evidence="9 10">Protein translocase subunit SecY</fullName>
    </recommendedName>
</protein>
<dbReference type="PRINTS" id="PR00303">
    <property type="entry name" value="SECYTRNLCASE"/>
</dbReference>
<feature type="transmembrane region" description="Helical" evidence="10">
    <location>
        <begin position="353"/>
        <end position="375"/>
    </location>
</feature>
<dbReference type="GO" id="GO:0006605">
    <property type="term" value="P:protein targeting"/>
    <property type="evidence" value="ECO:0007669"/>
    <property type="project" value="UniProtKB-UniRule"/>
</dbReference>
<evidence type="ECO:0000256" key="3">
    <source>
        <dbReference type="ARBA" id="ARBA00022448"/>
    </source>
</evidence>
<evidence type="ECO:0000256" key="2">
    <source>
        <dbReference type="ARBA" id="ARBA00005751"/>
    </source>
</evidence>
<dbReference type="InterPro" id="IPR030659">
    <property type="entry name" value="SecY_CS"/>
</dbReference>
<feature type="transmembrane region" description="Helical" evidence="10">
    <location>
        <begin position="381"/>
        <end position="403"/>
    </location>
</feature>
<evidence type="ECO:0000256" key="1">
    <source>
        <dbReference type="ARBA" id="ARBA00004141"/>
    </source>
</evidence>